<dbReference type="InterPro" id="IPR047109">
    <property type="entry name" value="CAD-like"/>
</dbReference>
<dbReference type="InterPro" id="IPR013154">
    <property type="entry name" value="ADH-like_N"/>
</dbReference>
<evidence type="ECO:0000313" key="7">
    <source>
        <dbReference type="EMBL" id="KAF1049076.1"/>
    </source>
</evidence>
<comment type="cofactor">
    <cofactor evidence="1 5">
        <name>Zn(2+)</name>
        <dbReference type="ChEBI" id="CHEBI:29105"/>
    </cofactor>
</comment>
<keyword evidence="4" id="KW-0560">Oxidoreductase</keyword>
<dbReference type="FunFam" id="3.40.50.720:FF:000022">
    <property type="entry name" value="Cinnamyl alcohol dehydrogenase"/>
    <property type="match status" value="1"/>
</dbReference>
<evidence type="ECO:0000256" key="1">
    <source>
        <dbReference type="ARBA" id="ARBA00001947"/>
    </source>
</evidence>
<dbReference type="InterPro" id="IPR013149">
    <property type="entry name" value="ADH-like_C"/>
</dbReference>
<evidence type="ECO:0000259" key="6">
    <source>
        <dbReference type="SMART" id="SM00829"/>
    </source>
</evidence>
<dbReference type="CDD" id="cd05283">
    <property type="entry name" value="CAD1"/>
    <property type="match status" value="1"/>
</dbReference>
<evidence type="ECO:0000256" key="3">
    <source>
        <dbReference type="ARBA" id="ARBA00022833"/>
    </source>
</evidence>
<dbReference type="InterPro" id="IPR002328">
    <property type="entry name" value="ADH_Zn_CS"/>
</dbReference>
<dbReference type="InterPro" id="IPR011032">
    <property type="entry name" value="GroES-like_sf"/>
</dbReference>
<reference evidence="8" key="1">
    <citation type="journal article" date="2020" name="MBio">
        <title>Horizontal gene transfer to a defensive symbiont with a reduced genome amongst a multipartite beetle microbiome.</title>
        <authorList>
            <person name="Waterworth S.C."/>
            <person name="Florez L.V."/>
            <person name="Rees E.R."/>
            <person name="Hertweck C."/>
            <person name="Kaltenpoth M."/>
            <person name="Kwan J.C."/>
        </authorList>
    </citation>
    <scope>NUCLEOTIDE SEQUENCE [LARGE SCALE GENOMIC DNA]</scope>
</reference>
<dbReference type="AlphaFoldDB" id="A0A7V8G0U5"/>
<evidence type="ECO:0000256" key="4">
    <source>
        <dbReference type="ARBA" id="ARBA00023002"/>
    </source>
</evidence>
<dbReference type="SUPFAM" id="SSF50129">
    <property type="entry name" value="GroES-like"/>
    <property type="match status" value="1"/>
</dbReference>
<name>A0A7V8G0U5_9BURK</name>
<comment type="similarity">
    <text evidence="5">Belongs to the zinc-containing alcohol dehydrogenase family.</text>
</comment>
<dbReference type="SMART" id="SM00829">
    <property type="entry name" value="PKS_ER"/>
    <property type="match status" value="1"/>
</dbReference>
<evidence type="ECO:0000256" key="2">
    <source>
        <dbReference type="ARBA" id="ARBA00022723"/>
    </source>
</evidence>
<dbReference type="GO" id="GO:0008270">
    <property type="term" value="F:zinc ion binding"/>
    <property type="evidence" value="ECO:0007669"/>
    <property type="project" value="InterPro"/>
</dbReference>
<dbReference type="PROSITE" id="PS00065">
    <property type="entry name" value="D_2_HYDROXYACID_DH_1"/>
    <property type="match status" value="1"/>
</dbReference>
<evidence type="ECO:0000313" key="8">
    <source>
        <dbReference type="Proteomes" id="UP000462435"/>
    </source>
</evidence>
<dbReference type="Gene3D" id="3.40.50.720">
    <property type="entry name" value="NAD(P)-binding Rossmann-like Domain"/>
    <property type="match status" value="1"/>
</dbReference>
<sequence length="351" mass="37965">MLKSQGYAAHNASSPLAPFSFERRDVGPHDVQMDILFCGVCHSDLHMARDEWKGTVFPVVPGHEIVGRITQVGAHVTKFKVGQIAGVGCMVDSCQTCRSCDEGLEQYCENGFTGTYSAPDKVSGGFTYGGYSNNIVVSEKFVLSVSDKLDPAGAAPLLCAGITTWSPLRHWKVGPGQKVGIVGLGGLGHMGVKLAHAMGAHVVLFTTSPDKKEDALRLGADEVVVSKDAEQMAAHVNSFDFILNTVAAQHNLDAFMVLLKREGTMTLVGLPEHPHPSPSVANFIFKRRHLAGSLIGGIQETQEMLDFCAEHGIHSDIEIIKIQDINQAYERMLKSDVKYRFVIDMSSLSAA</sequence>
<dbReference type="Proteomes" id="UP000462435">
    <property type="component" value="Unassembled WGS sequence"/>
</dbReference>
<dbReference type="Pfam" id="PF08240">
    <property type="entry name" value="ADH_N"/>
    <property type="match status" value="1"/>
</dbReference>
<dbReference type="InterPro" id="IPR029752">
    <property type="entry name" value="D-isomer_DH_CS1"/>
</dbReference>
<protein>
    <submittedName>
        <fullName evidence="7">Aldehyde reductase YahK</fullName>
    </submittedName>
</protein>
<keyword evidence="2 5" id="KW-0479">Metal-binding</keyword>
<dbReference type="InterPro" id="IPR036291">
    <property type="entry name" value="NAD(P)-bd_dom_sf"/>
</dbReference>
<accession>A0A7V8G0U5</accession>
<organism evidence="7 8">
    <name type="scientific">Herbaspirillum frisingense</name>
    <dbReference type="NCBI Taxonomy" id="92645"/>
    <lineage>
        <taxon>Bacteria</taxon>
        <taxon>Pseudomonadati</taxon>
        <taxon>Pseudomonadota</taxon>
        <taxon>Betaproteobacteria</taxon>
        <taxon>Burkholderiales</taxon>
        <taxon>Oxalobacteraceae</taxon>
        <taxon>Herbaspirillum</taxon>
    </lineage>
</organism>
<dbReference type="EMBL" id="WNDX01000001">
    <property type="protein sequence ID" value="KAF1049076.1"/>
    <property type="molecule type" value="Genomic_DNA"/>
</dbReference>
<dbReference type="Pfam" id="PF00107">
    <property type="entry name" value="ADH_zinc_N"/>
    <property type="match status" value="1"/>
</dbReference>
<proteinExistence type="inferred from homology"/>
<keyword evidence="3 5" id="KW-0862">Zinc</keyword>
<feature type="domain" description="Enoyl reductase (ER)" evidence="6">
    <location>
        <begin position="11"/>
        <end position="343"/>
    </location>
</feature>
<dbReference type="PROSITE" id="PS00059">
    <property type="entry name" value="ADH_ZINC"/>
    <property type="match status" value="1"/>
</dbReference>
<dbReference type="GO" id="GO:0008106">
    <property type="term" value="F:alcohol dehydrogenase (NADP+) activity"/>
    <property type="evidence" value="ECO:0007669"/>
    <property type="project" value="UniProtKB-ARBA"/>
</dbReference>
<dbReference type="SUPFAM" id="SSF51735">
    <property type="entry name" value="NAD(P)-binding Rossmann-fold domains"/>
    <property type="match status" value="1"/>
</dbReference>
<evidence type="ECO:0000256" key="5">
    <source>
        <dbReference type="RuleBase" id="RU361277"/>
    </source>
</evidence>
<dbReference type="Gene3D" id="3.90.180.10">
    <property type="entry name" value="Medium-chain alcohol dehydrogenases, catalytic domain"/>
    <property type="match status" value="1"/>
</dbReference>
<comment type="caution">
    <text evidence="7">The sequence shown here is derived from an EMBL/GenBank/DDBJ whole genome shotgun (WGS) entry which is preliminary data.</text>
</comment>
<dbReference type="PANTHER" id="PTHR42683">
    <property type="entry name" value="ALDEHYDE REDUCTASE"/>
    <property type="match status" value="1"/>
</dbReference>
<gene>
    <name evidence="7" type="primary">yahK</name>
    <name evidence="7" type="ORF">GAK35_00054</name>
</gene>
<dbReference type="InterPro" id="IPR020843">
    <property type="entry name" value="ER"/>
</dbReference>